<comment type="caution">
    <text evidence="8">The sequence shown here is derived from an EMBL/GenBank/DDBJ whole genome shotgun (WGS) entry which is preliminary data.</text>
</comment>
<dbReference type="FunFam" id="1.20.1510.10:FF:000005">
    <property type="entry name" value="Putative Cation diffusion facilitator 1"/>
    <property type="match status" value="1"/>
</dbReference>
<protein>
    <submittedName>
        <fullName evidence="8">Cation diffusion facilitator</fullName>
    </submittedName>
</protein>
<keyword evidence="4 6" id="KW-1133">Transmembrane helix</keyword>
<dbReference type="Proteomes" id="UP000013776">
    <property type="component" value="Unassembled WGS sequence"/>
</dbReference>
<feature type="domain" description="Cation efflux protein transmembrane" evidence="7">
    <location>
        <begin position="144"/>
        <end position="336"/>
    </location>
</feature>
<sequence length="417" mass="46650">MSYNWYGFDENTPALAGLLPIRRNLSIARAMDSMATRTIDKDNRALTLLANTKERIDWNSYLKQEKDLTKLPKKLRRFYQDQNEKIENFKYVDSILDSSLPKNVIRSYGATDRGLSSDGEASEDLRQFDNDEAEQAAISRAISVNFVANVVLLFGKIVVTINTNSLSIVASLLDSVLDFLSTLIIWASNQMTQIRDKTKYPVGRSRLEPLGILVFSVLMIVSFFQIAIQGVQQLLAGPEAHGVLRPLGLAVIVIMALVVVVKSLCWFWCRTSKSASVQALAQDAASDVIFNFFSIIFPLLGFYFNIWWLDPLGAVCISIYILVSWSRTSSEHINNLAGRVADVSDIESVIYMAMRFSDLIEGVTSVAAYHAGDKVVVELDILLDERTSLRDSHDIGEALQYAGKGSRMMHRHATNFL</sequence>
<evidence type="ECO:0000256" key="3">
    <source>
        <dbReference type="ARBA" id="ARBA00022692"/>
    </source>
</evidence>
<dbReference type="Gene3D" id="1.20.1510.10">
    <property type="entry name" value="Cation efflux protein transmembrane domain"/>
    <property type="match status" value="1"/>
</dbReference>
<dbReference type="InterPro" id="IPR027469">
    <property type="entry name" value="Cation_efflux_TMD_sf"/>
</dbReference>
<dbReference type="NCBIfam" id="TIGR01297">
    <property type="entry name" value="CDF"/>
    <property type="match status" value="1"/>
</dbReference>
<feature type="transmembrane region" description="Helical" evidence="6">
    <location>
        <begin position="142"/>
        <end position="161"/>
    </location>
</feature>
<evidence type="ECO:0000313" key="9">
    <source>
        <dbReference type="Proteomes" id="UP000013776"/>
    </source>
</evidence>
<dbReference type="PANTHER" id="PTHR43840">
    <property type="entry name" value="MITOCHONDRIAL METAL TRANSPORTER 1-RELATED"/>
    <property type="match status" value="1"/>
</dbReference>
<evidence type="ECO:0000256" key="1">
    <source>
        <dbReference type="ARBA" id="ARBA00004141"/>
    </source>
</evidence>
<name>R4XFB7_TAPDE</name>
<dbReference type="VEuPathDB" id="FungiDB:TAPDE_001974"/>
<dbReference type="AlphaFoldDB" id="R4XFB7"/>
<dbReference type="GO" id="GO:0008324">
    <property type="term" value="F:monoatomic cation transmembrane transporter activity"/>
    <property type="evidence" value="ECO:0007669"/>
    <property type="project" value="InterPro"/>
</dbReference>
<organism evidence="8 9">
    <name type="scientific">Taphrina deformans (strain PYCC 5710 / ATCC 11124 / CBS 356.35 / IMI 108563 / JCM 9778 / NBRC 8474)</name>
    <name type="common">Peach leaf curl fungus</name>
    <name type="synonym">Lalaria deformans</name>
    <dbReference type="NCBI Taxonomy" id="1097556"/>
    <lineage>
        <taxon>Eukaryota</taxon>
        <taxon>Fungi</taxon>
        <taxon>Dikarya</taxon>
        <taxon>Ascomycota</taxon>
        <taxon>Taphrinomycotina</taxon>
        <taxon>Taphrinomycetes</taxon>
        <taxon>Taphrinales</taxon>
        <taxon>Taphrinaceae</taxon>
        <taxon>Taphrina</taxon>
    </lineage>
</organism>
<dbReference type="STRING" id="1097556.R4XFB7"/>
<feature type="transmembrane region" description="Helical" evidence="6">
    <location>
        <begin position="167"/>
        <end position="188"/>
    </location>
</feature>
<dbReference type="GO" id="GO:0098771">
    <property type="term" value="P:inorganic ion homeostasis"/>
    <property type="evidence" value="ECO:0007669"/>
    <property type="project" value="UniProtKB-ARBA"/>
</dbReference>
<dbReference type="SUPFAM" id="SSF160240">
    <property type="entry name" value="Cation efflux protein cytoplasmic domain-like"/>
    <property type="match status" value="1"/>
</dbReference>
<dbReference type="Gene3D" id="3.30.70.1350">
    <property type="entry name" value="Cation efflux protein, cytoplasmic domain"/>
    <property type="match status" value="1"/>
</dbReference>
<dbReference type="InterPro" id="IPR058533">
    <property type="entry name" value="Cation_efflux_TM"/>
</dbReference>
<reference evidence="8 9" key="1">
    <citation type="journal article" date="2013" name="MBio">
        <title>Genome sequencing of the plant pathogen Taphrina deformans, the causal agent of peach leaf curl.</title>
        <authorList>
            <person name="Cisse O.H."/>
            <person name="Almeida J.M.G.C.F."/>
            <person name="Fonseca A."/>
            <person name="Kumar A.A."/>
            <person name="Salojaervi J."/>
            <person name="Overmyer K."/>
            <person name="Hauser P.M."/>
            <person name="Pagni M."/>
        </authorList>
    </citation>
    <scope>NUCLEOTIDE SEQUENCE [LARGE SCALE GENOMIC DNA]</scope>
    <source>
        <strain evidence="9">PYCC 5710 / ATCC 11124 / CBS 356.35 / IMI 108563 / JCM 9778 / NBRC 8474</strain>
    </source>
</reference>
<keyword evidence="3 6" id="KW-0812">Transmembrane</keyword>
<keyword evidence="9" id="KW-1185">Reference proteome</keyword>
<dbReference type="SUPFAM" id="SSF161111">
    <property type="entry name" value="Cation efflux protein transmembrane domain-like"/>
    <property type="match status" value="1"/>
</dbReference>
<evidence type="ECO:0000256" key="5">
    <source>
        <dbReference type="ARBA" id="ARBA00023136"/>
    </source>
</evidence>
<evidence type="ECO:0000313" key="8">
    <source>
        <dbReference type="EMBL" id="CCG82047.1"/>
    </source>
</evidence>
<dbReference type="GO" id="GO:0016020">
    <property type="term" value="C:membrane"/>
    <property type="evidence" value="ECO:0007669"/>
    <property type="project" value="UniProtKB-SubCell"/>
</dbReference>
<evidence type="ECO:0000256" key="2">
    <source>
        <dbReference type="ARBA" id="ARBA00022448"/>
    </source>
</evidence>
<gene>
    <name evidence="8" type="ORF">TAPDE_001974</name>
</gene>
<dbReference type="InterPro" id="IPR036837">
    <property type="entry name" value="Cation_efflux_CTD_sf"/>
</dbReference>
<feature type="transmembrane region" description="Helical" evidence="6">
    <location>
        <begin position="248"/>
        <end position="268"/>
    </location>
</feature>
<comment type="subcellular location">
    <subcellularLocation>
        <location evidence="1">Membrane</location>
        <topology evidence="1">Multi-pass membrane protein</topology>
    </subcellularLocation>
</comment>
<dbReference type="InterPro" id="IPR002524">
    <property type="entry name" value="Cation_efflux"/>
</dbReference>
<dbReference type="OrthoDB" id="78296at2759"/>
<dbReference type="EMBL" id="CAHR02000068">
    <property type="protein sequence ID" value="CCG82047.1"/>
    <property type="molecule type" value="Genomic_DNA"/>
</dbReference>
<dbReference type="PANTHER" id="PTHR43840:SF4">
    <property type="entry name" value="CDF DIVALENT METAL CATION TRANSPORTER (EUROFUNG)"/>
    <property type="match status" value="1"/>
</dbReference>
<accession>R4XFB7</accession>
<proteinExistence type="predicted"/>
<feature type="transmembrane region" description="Helical" evidence="6">
    <location>
        <begin position="280"/>
        <end position="300"/>
    </location>
</feature>
<dbReference type="InterPro" id="IPR050291">
    <property type="entry name" value="CDF_Transporter"/>
</dbReference>
<dbReference type="GO" id="GO:0030003">
    <property type="term" value="P:intracellular monoatomic cation homeostasis"/>
    <property type="evidence" value="ECO:0007669"/>
    <property type="project" value="UniProtKB-ARBA"/>
</dbReference>
<keyword evidence="2" id="KW-0813">Transport</keyword>
<keyword evidence="5 6" id="KW-0472">Membrane</keyword>
<evidence type="ECO:0000256" key="6">
    <source>
        <dbReference type="SAM" id="Phobius"/>
    </source>
</evidence>
<dbReference type="eggNOG" id="KOG1485">
    <property type="taxonomic scope" value="Eukaryota"/>
</dbReference>
<dbReference type="Pfam" id="PF01545">
    <property type="entry name" value="Cation_efflux"/>
    <property type="match status" value="1"/>
</dbReference>
<feature type="transmembrane region" description="Helical" evidence="6">
    <location>
        <begin position="209"/>
        <end position="228"/>
    </location>
</feature>
<evidence type="ECO:0000259" key="7">
    <source>
        <dbReference type="Pfam" id="PF01545"/>
    </source>
</evidence>
<evidence type="ECO:0000256" key="4">
    <source>
        <dbReference type="ARBA" id="ARBA00022989"/>
    </source>
</evidence>